<evidence type="ECO:0000313" key="4">
    <source>
        <dbReference type="Proteomes" id="UP000199221"/>
    </source>
</evidence>
<dbReference type="EMBL" id="FOEQ01000009">
    <property type="protein sequence ID" value="SER57389.1"/>
    <property type="molecule type" value="Genomic_DNA"/>
</dbReference>
<evidence type="ECO:0000256" key="1">
    <source>
        <dbReference type="SAM" id="MobiDB-lite"/>
    </source>
</evidence>
<dbReference type="Pfam" id="PF13091">
    <property type="entry name" value="PLDc_2"/>
    <property type="match status" value="1"/>
</dbReference>
<accession>A0A1H9QBX6</accession>
<protein>
    <submittedName>
        <fullName evidence="3">PLD-like domain-containing protein</fullName>
    </submittedName>
</protein>
<evidence type="ECO:0000259" key="2">
    <source>
        <dbReference type="Pfam" id="PF13091"/>
    </source>
</evidence>
<organism evidence="3 4">
    <name type="scientific">Pseudomonas soli</name>
    <dbReference type="NCBI Taxonomy" id="1306993"/>
    <lineage>
        <taxon>Bacteria</taxon>
        <taxon>Pseudomonadati</taxon>
        <taxon>Pseudomonadota</taxon>
        <taxon>Gammaproteobacteria</taxon>
        <taxon>Pseudomonadales</taxon>
        <taxon>Pseudomonadaceae</taxon>
        <taxon>Pseudomonas</taxon>
    </lineage>
</organism>
<name>A0A1H9QBX6_9PSED</name>
<sequence>MESESSHPYSKLIDGFEHAVVHVAVVVPPSSKRSTSDAPPTSERPPLRLLFASVWFLASGRQVPSRPPKPYFKKFKEEGAIAVDRIVMTAEEAVRWYRSASEELHTPRPLNGFREGSDDVPLSAGRLSDFPRWPVLGVPMESDDITLKSERSSIPFRNLGIMRYTRRISDSQEWPSFLDQEGQSKHCQEAFQFLEHHMHVNFREYPEYLGGMALAVPDCDVLSVRQFVDPKEDSSESLYFHLKPHPGRKLQGLSLTSMEGQEGVLTSFDTVPVPEDGLVEIKRPYSIHVSGLVLTHKERGVLMQTPMRQFMRQMNMTTEVVERRVKVQAPETDKKKSPVNEYFAEKKALASSQTFGEAPNATDAFQRLLDAKRERLLNHSAQLYDQTWFTTDQRKEALEHIREKLKHARSTIFIADPYFSANQIPQYLFAIERDEIKIQILTSNSAFKKIKEAEAGTEAETSEGSLGSHQALIQNLTIFQASHKNSIEVKVANTESSLFHDRFLAVDGRVWMLGSSLNSIGIRPTLIMRIPHGEKILAHLMGLYKNAVPLEDFKVPREAPKRPCVHCGRDMVDTKEAQLPKAEGGGQEQGVPNGQGTQDAEMQDAPGAQAVNNG</sequence>
<dbReference type="Proteomes" id="UP000199221">
    <property type="component" value="Unassembled WGS sequence"/>
</dbReference>
<dbReference type="NCBIfam" id="NF040700">
    <property type="entry name" value="VPA1262_N_dom"/>
    <property type="match status" value="1"/>
</dbReference>
<reference evidence="3 4" key="1">
    <citation type="submission" date="2016-10" db="EMBL/GenBank/DDBJ databases">
        <authorList>
            <person name="de Groot N.N."/>
        </authorList>
    </citation>
    <scope>NUCLEOTIDE SEQUENCE [LARGE SCALE GENOMIC DNA]</scope>
    <source>
        <strain evidence="3 4">LMG 27941</strain>
    </source>
</reference>
<feature type="region of interest" description="Disordered" evidence="1">
    <location>
        <begin position="575"/>
        <end position="614"/>
    </location>
</feature>
<proteinExistence type="predicted"/>
<gene>
    <name evidence="3" type="ORF">SAMN05216230_109153</name>
</gene>
<evidence type="ECO:0000313" key="3">
    <source>
        <dbReference type="EMBL" id="SER57389.1"/>
    </source>
</evidence>
<dbReference type="SUPFAM" id="SSF56024">
    <property type="entry name" value="Phospholipase D/nuclease"/>
    <property type="match status" value="1"/>
</dbReference>
<feature type="compositionally biased region" description="Polar residues" evidence="1">
    <location>
        <begin position="590"/>
        <end position="600"/>
    </location>
</feature>
<dbReference type="RefSeq" id="WP_094011993.1">
    <property type="nucleotide sequence ID" value="NZ_FOEQ01000009.1"/>
</dbReference>
<dbReference type="AlphaFoldDB" id="A0A1H9QBX6"/>
<feature type="domain" description="Phospholipase D-like" evidence="2">
    <location>
        <begin position="402"/>
        <end position="516"/>
    </location>
</feature>
<dbReference type="Gene3D" id="3.30.870.10">
    <property type="entry name" value="Endonuclease Chain A"/>
    <property type="match status" value="1"/>
</dbReference>
<dbReference type="InterPro" id="IPR025202">
    <property type="entry name" value="PLD-like_dom"/>
</dbReference>